<protein>
    <recommendedName>
        <fullName evidence="1">non-specific serine/threonine protein kinase</fullName>
        <ecNumber evidence="1">2.7.11.1</ecNumber>
    </recommendedName>
</protein>
<evidence type="ECO:0000256" key="2">
    <source>
        <dbReference type="ARBA" id="ARBA00022527"/>
    </source>
</evidence>
<evidence type="ECO:0000256" key="7">
    <source>
        <dbReference type="ARBA" id="ARBA00047899"/>
    </source>
</evidence>
<accession>A0AAN7WTH6</accession>
<dbReference type="EMBL" id="JAWIZZ010000040">
    <property type="protein sequence ID" value="KAK5780763.1"/>
    <property type="molecule type" value="Genomic_DNA"/>
</dbReference>
<keyword evidence="6 9" id="KW-0067">ATP-binding</keyword>
<dbReference type="PROSITE" id="PS00108">
    <property type="entry name" value="PROTEIN_KINASE_ST"/>
    <property type="match status" value="1"/>
</dbReference>
<evidence type="ECO:0000256" key="5">
    <source>
        <dbReference type="ARBA" id="ARBA00022777"/>
    </source>
</evidence>
<dbReference type="InterPro" id="IPR008271">
    <property type="entry name" value="Ser/Thr_kinase_AS"/>
</dbReference>
<evidence type="ECO:0000256" key="3">
    <source>
        <dbReference type="ARBA" id="ARBA00022679"/>
    </source>
</evidence>
<evidence type="ECO:0000256" key="4">
    <source>
        <dbReference type="ARBA" id="ARBA00022741"/>
    </source>
</evidence>
<feature type="binding site" evidence="9">
    <location>
        <position position="59"/>
    </location>
    <ligand>
        <name>ATP</name>
        <dbReference type="ChEBI" id="CHEBI:30616"/>
    </ligand>
</feature>
<dbReference type="InterPro" id="IPR000719">
    <property type="entry name" value="Prot_kinase_dom"/>
</dbReference>
<evidence type="ECO:0000259" key="10">
    <source>
        <dbReference type="PROSITE" id="PS50011"/>
    </source>
</evidence>
<dbReference type="Proteomes" id="UP001306508">
    <property type="component" value="Unassembled WGS sequence"/>
</dbReference>
<dbReference type="GO" id="GO:0007095">
    <property type="term" value="P:mitotic G2 DNA damage checkpoint signaling"/>
    <property type="evidence" value="ECO:0007669"/>
    <property type="project" value="TreeGrafter"/>
</dbReference>
<feature type="domain" description="Protein kinase" evidence="10">
    <location>
        <begin position="23"/>
        <end position="298"/>
    </location>
</feature>
<dbReference type="GO" id="GO:0005524">
    <property type="term" value="F:ATP binding"/>
    <property type="evidence" value="ECO:0007669"/>
    <property type="project" value="UniProtKB-UniRule"/>
</dbReference>
<keyword evidence="3" id="KW-0808">Transferase</keyword>
<dbReference type="InterPro" id="IPR011009">
    <property type="entry name" value="Kinase-like_dom_sf"/>
</dbReference>
<dbReference type="FunFam" id="1.10.510.10:FF:000571">
    <property type="entry name" value="Maternal embryonic leucine zipper kinase"/>
    <property type="match status" value="1"/>
</dbReference>
<dbReference type="InterPro" id="IPR017441">
    <property type="entry name" value="Protein_kinase_ATP_BS"/>
</dbReference>
<comment type="caution">
    <text evidence="11">The sequence shown here is derived from an EMBL/GenBank/DDBJ whole genome shotgun (WGS) entry which is preliminary data.</text>
</comment>
<name>A0AAN7WTH6_9SACH</name>
<dbReference type="PROSITE" id="PS00107">
    <property type="entry name" value="PROTEIN_KINASE_ATP"/>
    <property type="match status" value="1"/>
</dbReference>
<dbReference type="GO" id="GO:0035861">
    <property type="term" value="C:site of double-strand break"/>
    <property type="evidence" value="ECO:0007669"/>
    <property type="project" value="TreeGrafter"/>
</dbReference>
<evidence type="ECO:0000256" key="9">
    <source>
        <dbReference type="PROSITE-ProRule" id="PRU10141"/>
    </source>
</evidence>
<evidence type="ECO:0000313" key="11">
    <source>
        <dbReference type="EMBL" id="KAK5780763.1"/>
    </source>
</evidence>
<dbReference type="SUPFAM" id="SSF56112">
    <property type="entry name" value="Protein kinase-like (PK-like)"/>
    <property type="match status" value="1"/>
</dbReference>
<dbReference type="GO" id="GO:0004674">
    <property type="term" value="F:protein serine/threonine kinase activity"/>
    <property type="evidence" value="ECO:0007669"/>
    <property type="project" value="UniProtKB-KW"/>
</dbReference>
<keyword evidence="2" id="KW-0723">Serine/threonine-protein kinase</keyword>
<evidence type="ECO:0000256" key="6">
    <source>
        <dbReference type="ARBA" id="ARBA00022840"/>
    </source>
</evidence>
<dbReference type="EC" id="2.7.11.1" evidence="1"/>
<dbReference type="PROSITE" id="PS50011">
    <property type="entry name" value="PROTEIN_KINASE_DOM"/>
    <property type="match status" value="1"/>
</dbReference>
<comment type="catalytic activity">
    <reaction evidence="7">
        <text>L-threonyl-[protein] + ATP = O-phospho-L-threonyl-[protein] + ADP + H(+)</text>
        <dbReference type="Rhea" id="RHEA:46608"/>
        <dbReference type="Rhea" id="RHEA-COMP:11060"/>
        <dbReference type="Rhea" id="RHEA-COMP:11605"/>
        <dbReference type="ChEBI" id="CHEBI:15378"/>
        <dbReference type="ChEBI" id="CHEBI:30013"/>
        <dbReference type="ChEBI" id="CHEBI:30616"/>
        <dbReference type="ChEBI" id="CHEBI:61977"/>
        <dbReference type="ChEBI" id="CHEBI:456216"/>
        <dbReference type="EC" id="2.7.11.1"/>
    </reaction>
</comment>
<keyword evidence="4 9" id="KW-0547">Nucleotide-binding</keyword>
<proteinExistence type="predicted"/>
<reference evidence="12" key="1">
    <citation type="submission" date="2023-07" db="EMBL/GenBank/DDBJ databases">
        <title>A draft genome of Kazachstania heterogenica Y-27499.</title>
        <authorList>
            <person name="Donic C."/>
            <person name="Kralova J.S."/>
            <person name="Fidel L."/>
            <person name="Ben-Dor S."/>
            <person name="Jung S."/>
        </authorList>
    </citation>
    <scope>NUCLEOTIDE SEQUENCE [LARGE SCALE GENOMIC DNA]</scope>
    <source>
        <strain evidence="12">Y27499</strain>
    </source>
</reference>
<evidence type="ECO:0000256" key="8">
    <source>
        <dbReference type="ARBA" id="ARBA00048679"/>
    </source>
</evidence>
<dbReference type="SMART" id="SM00220">
    <property type="entry name" value="S_TKc"/>
    <property type="match status" value="1"/>
</dbReference>
<dbReference type="PANTHER" id="PTHR43895:SF32">
    <property type="entry name" value="SERINE_THREONINE-PROTEIN KINASE CHK1"/>
    <property type="match status" value="1"/>
</dbReference>
<sequence>MDGDIIPSQIIEDQDIIPQIDGFTLGETLGQGSFGIIKSASLKDDNIDNNESSTVVAIKFIDLIKCKQNGIKDKKIYKEVLLHSKCSNHPNILKLLDYNIKNDYLYLILEMADGGDLFDKIEPDIGVDNDVAQFYFQQLINAISFLHNNHGIAHRDIKPENILLDRYGNLKLADFGFATKFKNKDGTLKQFYDTVGSPPYMAPEIFTSSKADKYHANLTDIWSIGIFVFVLLTGEIPWQLPTKEDSNFRNFIDHNGNIIHSSPWCKINLTHLSLLRKLLQFDPLKRLTIINLQKHPWYYKHNKFANSNMLCKDPYGLAKALMSNLKVSLTNKTFDTLMTQDPLIVDNSIKWNYKFPGNRHSNKMISTQPLQNDVANLQTTELNNFNSKLTQYQHFDNNIVFNTQYETFYIPKKIEKKWLDLISNDVAILQFTNNHDNNSRVDQYKNMDLKFRPFNLTKFYSLESMDTVLSFLENSLHLCGIPVKPDLFDTYLKLIDDCDVDKTIFPLQINIRTVDRRFSTLNGSIVINLINNQLKVLEFQRKKGDPLEWRRLFKKIAVCCKDIILVPNKN</sequence>
<gene>
    <name evidence="11" type="ORF">RI543_001885</name>
</gene>
<dbReference type="PANTHER" id="PTHR43895">
    <property type="entry name" value="CALCIUM/CALMODULIN-DEPENDENT PROTEIN KINASE KINASE-RELATED"/>
    <property type="match status" value="1"/>
</dbReference>
<evidence type="ECO:0000256" key="1">
    <source>
        <dbReference type="ARBA" id="ARBA00012513"/>
    </source>
</evidence>
<keyword evidence="12" id="KW-1185">Reference proteome</keyword>
<dbReference type="Gene3D" id="1.10.510.10">
    <property type="entry name" value="Transferase(Phosphotransferase) domain 1"/>
    <property type="match status" value="1"/>
</dbReference>
<comment type="catalytic activity">
    <reaction evidence="8">
        <text>L-seryl-[protein] + ATP = O-phospho-L-seryl-[protein] + ADP + H(+)</text>
        <dbReference type="Rhea" id="RHEA:17989"/>
        <dbReference type="Rhea" id="RHEA-COMP:9863"/>
        <dbReference type="Rhea" id="RHEA-COMP:11604"/>
        <dbReference type="ChEBI" id="CHEBI:15378"/>
        <dbReference type="ChEBI" id="CHEBI:29999"/>
        <dbReference type="ChEBI" id="CHEBI:30616"/>
        <dbReference type="ChEBI" id="CHEBI:83421"/>
        <dbReference type="ChEBI" id="CHEBI:456216"/>
        <dbReference type="EC" id="2.7.11.1"/>
    </reaction>
</comment>
<dbReference type="AlphaFoldDB" id="A0AAN7WTH6"/>
<organism evidence="11 12">
    <name type="scientific">Arxiozyma heterogenica</name>
    <dbReference type="NCBI Taxonomy" id="278026"/>
    <lineage>
        <taxon>Eukaryota</taxon>
        <taxon>Fungi</taxon>
        <taxon>Dikarya</taxon>
        <taxon>Ascomycota</taxon>
        <taxon>Saccharomycotina</taxon>
        <taxon>Saccharomycetes</taxon>
        <taxon>Saccharomycetales</taxon>
        <taxon>Saccharomycetaceae</taxon>
        <taxon>Arxiozyma</taxon>
    </lineage>
</organism>
<evidence type="ECO:0000313" key="12">
    <source>
        <dbReference type="Proteomes" id="UP001306508"/>
    </source>
</evidence>
<dbReference type="Pfam" id="PF00069">
    <property type="entry name" value="Pkinase"/>
    <property type="match status" value="1"/>
</dbReference>
<keyword evidence="5" id="KW-0418">Kinase</keyword>
<dbReference type="GO" id="GO:0005737">
    <property type="term" value="C:cytoplasm"/>
    <property type="evidence" value="ECO:0007669"/>
    <property type="project" value="TreeGrafter"/>
</dbReference>
<dbReference type="GO" id="GO:0005634">
    <property type="term" value="C:nucleus"/>
    <property type="evidence" value="ECO:0007669"/>
    <property type="project" value="TreeGrafter"/>
</dbReference>